<evidence type="ECO:0000256" key="7">
    <source>
        <dbReference type="SAM" id="Phobius"/>
    </source>
</evidence>
<dbReference type="Pfam" id="PF03105">
    <property type="entry name" value="SPX"/>
    <property type="match status" value="1"/>
</dbReference>
<feature type="transmembrane region" description="Helical" evidence="7">
    <location>
        <begin position="738"/>
        <end position="759"/>
    </location>
</feature>
<gene>
    <name evidence="9" type="primary">PHO91</name>
    <name evidence="9" type="ORF">HK105_206989</name>
</gene>
<dbReference type="Proteomes" id="UP001527925">
    <property type="component" value="Unassembled WGS sequence"/>
</dbReference>
<protein>
    <submittedName>
        <fullName evidence="9">Low-affinity phosphate transporter</fullName>
    </submittedName>
</protein>
<comment type="subcellular location">
    <subcellularLocation>
        <location evidence="1">Membrane</location>
        <topology evidence="1">Multi-pass membrane protein</topology>
    </subcellularLocation>
</comment>
<dbReference type="Pfam" id="PF03600">
    <property type="entry name" value="CitMHS"/>
    <property type="match status" value="1"/>
</dbReference>
<feature type="transmembrane region" description="Helical" evidence="7">
    <location>
        <begin position="655"/>
        <end position="674"/>
    </location>
</feature>
<feature type="transmembrane region" description="Helical" evidence="7">
    <location>
        <begin position="475"/>
        <end position="500"/>
    </location>
</feature>
<evidence type="ECO:0000313" key="10">
    <source>
        <dbReference type="Proteomes" id="UP001527925"/>
    </source>
</evidence>
<dbReference type="PROSITE" id="PS51382">
    <property type="entry name" value="SPX"/>
    <property type="match status" value="1"/>
</dbReference>
<feature type="transmembrane region" description="Helical" evidence="7">
    <location>
        <begin position="799"/>
        <end position="822"/>
    </location>
</feature>
<evidence type="ECO:0000313" key="9">
    <source>
        <dbReference type="EMBL" id="KAL2913529.1"/>
    </source>
</evidence>
<accession>A0ABR4N1Z8</accession>
<dbReference type="PANTHER" id="PTHR10283">
    <property type="entry name" value="SOLUTE CARRIER FAMILY 13 MEMBER"/>
    <property type="match status" value="1"/>
</dbReference>
<feature type="transmembrane region" description="Helical" evidence="7">
    <location>
        <begin position="879"/>
        <end position="902"/>
    </location>
</feature>
<feature type="transmembrane region" description="Helical" evidence="7">
    <location>
        <begin position="569"/>
        <end position="587"/>
    </location>
</feature>
<feature type="transmembrane region" description="Helical" evidence="7">
    <location>
        <begin position="765"/>
        <end position="787"/>
    </location>
</feature>
<evidence type="ECO:0000256" key="4">
    <source>
        <dbReference type="ARBA" id="ARBA00022989"/>
    </source>
</evidence>
<feature type="domain" description="SPX" evidence="8">
    <location>
        <begin position="1"/>
        <end position="378"/>
    </location>
</feature>
<evidence type="ECO:0000256" key="2">
    <source>
        <dbReference type="ARBA" id="ARBA00022448"/>
    </source>
</evidence>
<keyword evidence="2" id="KW-0813">Transport</keyword>
<evidence type="ECO:0000256" key="5">
    <source>
        <dbReference type="ARBA" id="ARBA00023136"/>
    </source>
</evidence>
<reference evidence="9 10" key="1">
    <citation type="submission" date="2023-09" db="EMBL/GenBank/DDBJ databases">
        <title>Pangenome analysis of Batrachochytrium dendrobatidis and related Chytrids.</title>
        <authorList>
            <person name="Yacoub M.N."/>
            <person name="Stajich J.E."/>
            <person name="James T.Y."/>
        </authorList>
    </citation>
    <scope>NUCLEOTIDE SEQUENCE [LARGE SCALE GENOMIC DNA]</scope>
    <source>
        <strain evidence="9 10">JEL0888</strain>
    </source>
</reference>
<comment type="caution">
    <text evidence="9">The sequence shown here is derived from an EMBL/GenBank/DDBJ whole genome shotgun (WGS) entry which is preliminary data.</text>
</comment>
<dbReference type="InterPro" id="IPR004680">
    <property type="entry name" value="Cit_transptr-like_dom"/>
</dbReference>
<proteinExistence type="predicted"/>
<feature type="transmembrane region" description="Helical" evidence="7">
    <location>
        <begin position="834"/>
        <end position="867"/>
    </location>
</feature>
<dbReference type="CDD" id="cd14478">
    <property type="entry name" value="SPX_PHO87_PHO90_like"/>
    <property type="match status" value="1"/>
</dbReference>
<keyword evidence="5 7" id="KW-0472">Membrane</keyword>
<dbReference type="EMBL" id="JADGIZ020000045">
    <property type="protein sequence ID" value="KAL2913529.1"/>
    <property type="molecule type" value="Genomic_DNA"/>
</dbReference>
<evidence type="ECO:0000259" key="8">
    <source>
        <dbReference type="PROSITE" id="PS51382"/>
    </source>
</evidence>
<sequence length="951" mass="102301">MKFSRSIELNASPEWRDYYLAYSHLKKLIYAIEKATLGLAPLPDDHHDIYAAAPTTPRERTAGAALPGDAPGATTDDDDEESQPLLSASMTASAAGGPSSHRRLSLAEANEFFQRALDEELDKIKSFYINKELDLVADVQALINEIKSVEKYEENYLAGLSDALEDPRLPSLQLVSPALPPPGTLLRPHDAALAALAGATDSSIESAAFVPTEPGAPGGPAVVSPLSAVTSEPSPVARANAGLASQAARNLVHAAAADGLPLRANSLPPHATAATASAPAFAHRGSIASEHRRAYSENVEELSGVSGDPGRPGYLPILIWSSKGLRNHRQKFQKRAIGLFVVLCELRDYVEIHETGFSKVLKKYEKVVGAKLKSTYMAKVEAAHPFLARTKENLSRTIDQVISIYSRIATDGKTRLALTELKSHLREHIVWERNTIWRDMIEQERRRETIGLRTPAIASDPLSASKLVPIRVCGWTLFLPSVIPTNFFVILFAFVVLIAISQSELLPTPEQTGCLAILVFASILWAFEALPLFITSILVPLLVVVLRVQRKNGERLGAKDAAKQIFSDMFGPVIMLLLGGFSLAGALSKHNIAKEAAAVILGRAGTRPQWVLLANMFVSTFASMWISNVAAPVLCFSLVSPILRNLPRGSRYARCLVIGIAMAANVGGMASPIASPQNIIAMANMNPAPSWLQWFMISLPVCFVIDACIWAFLLMVYKPDEAAAPPELYGQEHFSTPKLTGTQVYILLVTIVTIGLWCIESSIEGIVGDMGVIAIVPIVAFYGTGILTKDDWNSMLWSVVMLAMGGIALGKAVDSSGLLALITSRLSPFLQQLPMFYCAALLTGVVVVVTSFISHTVGALIILPVVAQIGAALPDPRPRTLVMASALLCSGGMALPVSSFPNMNAISLEDPTGVPWLKVADFLRVGVVSTGVAWVAVMSIGYAIMTMIEFK</sequence>
<feature type="region of interest" description="Disordered" evidence="6">
    <location>
        <begin position="56"/>
        <end position="83"/>
    </location>
</feature>
<dbReference type="InterPro" id="IPR004331">
    <property type="entry name" value="SPX_dom"/>
</dbReference>
<organism evidence="9 10">
    <name type="scientific">Polyrhizophydium stewartii</name>
    <dbReference type="NCBI Taxonomy" id="2732419"/>
    <lineage>
        <taxon>Eukaryota</taxon>
        <taxon>Fungi</taxon>
        <taxon>Fungi incertae sedis</taxon>
        <taxon>Chytridiomycota</taxon>
        <taxon>Chytridiomycota incertae sedis</taxon>
        <taxon>Chytridiomycetes</taxon>
        <taxon>Rhizophydiales</taxon>
        <taxon>Rhizophydiales incertae sedis</taxon>
        <taxon>Polyrhizophydium</taxon>
    </lineage>
</organism>
<evidence type="ECO:0000256" key="6">
    <source>
        <dbReference type="SAM" id="MobiDB-lite"/>
    </source>
</evidence>
<evidence type="ECO:0000256" key="3">
    <source>
        <dbReference type="ARBA" id="ARBA00022692"/>
    </source>
</evidence>
<keyword evidence="3 7" id="KW-0812">Transmembrane</keyword>
<keyword evidence="4 7" id="KW-1133">Transmembrane helix</keyword>
<evidence type="ECO:0000256" key="1">
    <source>
        <dbReference type="ARBA" id="ARBA00004141"/>
    </source>
</evidence>
<feature type="compositionally biased region" description="Low complexity" evidence="6">
    <location>
        <begin position="56"/>
        <end position="74"/>
    </location>
</feature>
<feature type="transmembrane region" description="Helical" evidence="7">
    <location>
        <begin position="694"/>
        <end position="717"/>
    </location>
</feature>
<name>A0ABR4N1Z8_9FUNG</name>
<dbReference type="PANTHER" id="PTHR10283:SF92">
    <property type="entry name" value="LOW-AFFINITY PHOSPHATE TRANSPORTER PHO91"/>
    <property type="match status" value="1"/>
</dbReference>
<keyword evidence="10" id="KW-1185">Reference proteome</keyword>
<feature type="transmembrane region" description="Helical" evidence="7">
    <location>
        <begin position="622"/>
        <end position="643"/>
    </location>
</feature>
<feature type="transmembrane region" description="Helical" evidence="7">
    <location>
        <begin position="515"/>
        <end position="548"/>
    </location>
</feature>
<dbReference type="CDD" id="cd01115">
    <property type="entry name" value="SLC13_permease"/>
    <property type="match status" value="1"/>
</dbReference>
<feature type="transmembrane region" description="Helical" evidence="7">
    <location>
        <begin position="922"/>
        <end position="945"/>
    </location>
</feature>